<dbReference type="Proteomes" id="UP001597294">
    <property type="component" value="Unassembled WGS sequence"/>
</dbReference>
<dbReference type="PANTHER" id="PTHR10458">
    <property type="entry name" value="PEPTIDE DEFORMYLASE"/>
    <property type="match status" value="1"/>
</dbReference>
<dbReference type="Gene3D" id="3.90.45.10">
    <property type="entry name" value="Peptide deformylase"/>
    <property type="match status" value="1"/>
</dbReference>
<dbReference type="CDD" id="cd00487">
    <property type="entry name" value="Pep_deformylase"/>
    <property type="match status" value="1"/>
</dbReference>
<feature type="binding site" evidence="2">
    <location>
        <position position="156"/>
    </location>
    <ligand>
        <name>Fe cation</name>
        <dbReference type="ChEBI" id="CHEBI:24875"/>
    </ligand>
</feature>
<comment type="cofactor">
    <cofactor evidence="2">
        <name>Fe(2+)</name>
        <dbReference type="ChEBI" id="CHEBI:29033"/>
    </cofactor>
    <text evidence="2">Binds 1 Fe(2+) ion.</text>
</comment>
<dbReference type="PRINTS" id="PR01576">
    <property type="entry name" value="PDEFORMYLASE"/>
</dbReference>
<comment type="function">
    <text evidence="2">Removes the formyl group from the N-terminal Met of newly synthesized proteins. Requires at least a dipeptide for an efficient rate of reaction. N-terminal L-methionine is a prerequisite for activity but the enzyme has broad specificity at other positions.</text>
</comment>
<organism evidence="3 4">
    <name type="scientific">Kiloniella antarctica</name>
    <dbReference type="NCBI Taxonomy" id="1550907"/>
    <lineage>
        <taxon>Bacteria</taxon>
        <taxon>Pseudomonadati</taxon>
        <taxon>Pseudomonadota</taxon>
        <taxon>Alphaproteobacteria</taxon>
        <taxon>Rhodospirillales</taxon>
        <taxon>Kiloniellaceae</taxon>
        <taxon>Kiloniella</taxon>
    </lineage>
</organism>
<comment type="caution">
    <text evidence="3">The sequence shown here is derived from an EMBL/GenBank/DDBJ whole genome shotgun (WGS) entry which is preliminary data.</text>
</comment>
<gene>
    <name evidence="2" type="primary">def</name>
    <name evidence="3" type="ORF">ACFSKO_00890</name>
</gene>
<dbReference type="EMBL" id="JBHUII010000001">
    <property type="protein sequence ID" value="MFD2204145.1"/>
    <property type="molecule type" value="Genomic_DNA"/>
</dbReference>
<evidence type="ECO:0000256" key="1">
    <source>
        <dbReference type="ARBA" id="ARBA00010759"/>
    </source>
</evidence>
<keyword evidence="2" id="KW-0648">Protein biosynthesis</keyword>
<feature type="binding site" evidence="2">
    <location>
        <position position="152"/>
    </location>
    <ligand>
        <name>Fe cation</name>
        <dbReference type="ChEBI" id="CHEBI:24875"/>
    </ligand>
</feature>
<dbReference type="InterPro" id="IPR023635">
    <property type="entry name" value="Peptide_deformylase"/>
</dbReference>
<evidence type="ECO:0000313" key="3">
    <source>
        <dbReference type="EMBL" id="MFD2204145.1"/>
    </source>
</evidence>
<sequence>MTLLKISKMGHPVLWRKADPVDNPTSPYISDLVENMIETMNDAGGTGIAAPQIYESLRIFIFFVSKLRAQSEAERLGITLDSDGSVPLTVLINPELTFLDEKIDESWEGCLSIPGLMGKVPRHRSIRYRGYGLDGKLIEREATGFHARVIQHEYDHLDGILYPERMTDMRQLIFSSEAAHQKSE</sequence>
<keyword evidence="2" id="KW-0479">Metal-binding</keyword>
<dbReference type="EC" id="3.5.1.88" evidence="2"/>
<keyword evidence="2" id="KW-0408">Iron</keyword>
<dbReference type="Pfam" id="PF01327">
    <property type="entry name" value="Pep_deformylase"/>
    <property type="match status" value="1"/>
</dbReference>
<protein>
    <recommendedName>
        <fullName evidence="2">Peptide deformylase</fullName>
        <shortName evidence="2">PDF</shortName>
        <ecNumber evidence="2">3.5.1.88</ecNumber>
    </recommendedName>
    <alternativeName>
        <fullName evidence="2">Polypeptide deformylase</fullName>
    </alternativeName>
</protein>
<evidence type="ECO:0000256" key="2">
    <source>
        <dbReference type="HAMAP-Rule" id="MF_00163"/>
    </source>
</evidence>
<dbReference type="NCBIfam" id="NF001159">
    <property type="entry name" value="PRK00150.1-3"/>
    <property type="match status" value="1"/>
</dbReference>
<keyword evidence="2" id="KW-0378">Hydrolase</keyword>
<feature type="active site" evidence="2">
    <location>
        <position position="153"/>
    </location>
</feature>
<dbReference type="PIRSF" id="PIRSF004749">
    <property type="entry name" value="Pep_def"/>
    <property type="match status" value="1"/>
</dbReference>
<reference evidence="4" key="1">
    <citation type="journal article" date="2019" name="Int. J. Syst. Evol. Microbiol.">
        <title>The Global Catalogue of Microorganisms (GCM) 10K type strain sequencing project: providing services to taxonomists for standard genome sequencing and annotation.</title>
        <authorList>
            <consortium name="The Broad Institute Genomics Platform"/>
            <consortium name="The Broad Institute Genome Sequencing Center for Infectious Disease"/>
            <person name="Wu L."/>
            <person name="Ma J."/>
        </authorList>
    </citation>
    <scope>NUCLEOTIDE SEQUENCE [LARGE SCALE GENOMIC DNA]</scope>
    <source>
        <strain evidence="4">CGMCC 4.7192</strain>
    </source>
</reference>
<keyword evidence="4" id="KW-1185">Reference proteome</keyword>
<dbReference type="PANTHER" id="PTHR10458:SF22">
    <property type="entry name" value="PEPTIDE DEFORMYLASE"/>
    <property type="match status" value="1"/>
</dbReference>
<proteinExistence type="inferred from homology"/>
<feature type="binding site" evidence="2">
    <location>
        <position position="110"/>
    </location>
    <ligand>
        <name>Fe cation</name>
        <dbReference type="ChEBI" id="CHEBI:24875"/>
    </ligand>
</feature>
<name>A0ABW5BGW4_9PROT</name>
<dbReference type="RefSeq" id="WP_380247424.1">
    <property type="nucleotide sequence ID" value="NZ_JBHUII010000001.1"/>
</dbReference>
<comment type="similarity">
    <text evidence="1 2">Belongs to the polypeptide deformylase family.</text>
</comment>
<dbReference type="HAMAP" id="MF_00163">
    <property type="entry name" value="Pep_deformylase"/>
    <property type="match status" value="1"/>
</dbReference>
<comment type="catalytic activity">
    <reaction evidence="2">
        <text>N-terminal N-formyl-L-methionyl-[peptide] + H2O = N-terminal L-methionyl-[peptide] + formate</text>
        <dbReference type="Rhea" id="RHEA:24420"/>
        <dbReference type="Rhea" id="RHEA-COMP:10639"/>
        <dbReference type="Rhea" id="RHEA-COMP:10640"/>
        <dbReference type="ChEBI" id="CHEBI:15377"/>
        <dbReference type="ChEBI" id="CHEBI:15740"/>
        <dbReference type="ChEBI" id="CHEBI:49298"/>
        <dbReference type="ChEBI" id="CHEBI:64731"/>
        <dbReference type="EC" id="3.5.1.88"/>
    </reaction>
</comment>
<evidence type="ECO:0000313" key="4">
    <source>
        <dbReference type="Proteomes" id="UP001597294"/>
    </source>
</evidence>
<dbReference type="SUPFAM" id="SSF56420">
    <property type="entry name" value="Peptide deformylase"/>
    <property type="match status" value="1"/>
</dbReference>
<dbReference type="InterPro" id="IPR036821">
    <property type="entry name" value="Peptide_deformylase_sf"/>
</dbReference>
<accession>A0ABW5BGW4</accession>